<evidence type="ECO:0000313" key="3">
    <source>
        <dbReference type="EMBL" id="QJE73186.1"/>
    </source>
</evidence>
<dbReference type="EMBL" id="CP051775">
    <property type="protein sequence ID" value="QJE73186.1"/>
    <property type="molecule type" value="Genomic_DNA"/>
</dbReference>
<evidence type="ECO:0000256" key="1">
    <source>
        <dbReference type="SAM" id="MobiDB-lite"/>
    </source>
</evidence>
<accession>A0A858R843</accession>
<feature type="region of interest" description="Disordered" evidence="1">
    <location>
        <begin position="19"/>
        <end position="45"/>
    </location>
</feature>
<sequence>MKPGTRLSLALLVAMLGSGPALAQSPSPSASPPPPPPAAAQQEEDEVIVTGRRPVMPSMMEELEYHNQEYRRLKQIYDPDPPPIPRADKLVRIPESISQTIQGRPTLPDKY</sequence>
<keyword evidence="4" id="KW-1185">Reference proteome</keyword>
<feature type="compositionally biased region" description="Pro residues" evidence="1">
    <location>
        <begin position="29"/>
        <end position="38"/>
    </location>
</feature>
<gene>
    <name evidence="3" type="ORF">HHL28_08880</name>
</gene>
<organism evidence="3 4">
    <name type="scientific">Aerophototrophica crusticola</name>
    <dbReference type="NCBI Taxonomy" id="1709002"/>
    <lineage>
        <taxon>Bacteria</taxon>
        <taxon>Pseudomonadati</taxon>
        <taxon>Pseudomonadota</taxon>
        <taxon>Alphaproteobacteria</taxon>
        <taxon>Rhodospirillales</taxon>
        <taxon>Rhodospirillaceae</taxon>
        <taxon>Aerophototrophica</taxon>
    </lineage>
</organism>
<proteinExistence type="predicted"/>
<evidence type="ECO:0000313" key="4">
    <source>
        <dbReference type="Proteomes" id="UP000501891"/>
    </source>
</evidence>
<feature type="signal peptide" evidence="2">
    <location>
        <begin position="1"/>
        <end position="23"/>
    </location>
</feature>
<keyword evidence="2" id="KW-0732">Signal</keyword>
<name>A0A858R843_9PROT</name>
<feature type="chain" id="PRO_5032404152" evidence="2">
    <location>
        <begin position="24"/>
        <end position="111"/>
    </location>
</feature>
<evidence type="ECO:0000256" key="2">
    <source>
        <dbReference type="SAM" id="SignalP"/>
    </source>
</evidence>
<dbReference type="KEGG" id="acru:HHL28_08880"/>
<reference evidence="3" key="1">
    <citation type="submission" date="2020-04" db="EMBL/GenBank/DDBJ databases">
        <title>A desert anoxygenic phototrophic bacterium fixes CO2 using RubisCO under aerobic conditions.</title>
        <authorList>
            <person name="Tang K."/>
        </authorList>
    </citation>
    <scope>NUCLEOTIDE SEQUENCE [LARGE SCALE GENOMIC DNA]</scope>
    <source>
        <strain evidence="3">MIMtkB3</strain>
    </source>
</reference>
<dbReference type="Proteomes" id="UP000501891">
    <property type="component" value="Chromosome"/>
</dbReference>
<dbReference type="AlphaFoldDB" id="A0A858R843"/>
<protein>
    <submittedName>
        <fullName evidence="3">Uncharacterized protein</fullName>
    </submittedName>
</protein>